<evidence type="ECO:0000313" key="7">
    <source>
        <dbReference type="EMBL" id="CAB4613684.1"/>
    </source>
</evidence>
<feature type="transmembrane region" description="Helical" evidence="5">
    <location>
        <begin position="118"/>
        <end position="143"/>
    </location>
</feature>
<dbReference type="AlphaFoldDB" id="A0A6J6C4N1"/>
<keyword evidence="3 5" id="KW-1133">Transmembrane helix</keyword>
<reference evidence="6" key="1">
    <citation type="submission" date="2020-05" db="EMBL/GenBank/DDBJ databases">
        <authorList>
            <person name="Chiriac C."/>
            <person name="Salcher M."/>
            <person name="Ghai R."/>
            <person name="Kavagutti S V."/>
        </authorList>
    </citation>
    <scope>NUCLEOTIDE SEQUENCE</scope>
</reference>
<evidence type="ECO:0000256" key="4">
    <source>
        <dbReference type="ARBA" id="ARBA00023136"/>
    </source>
</evidence>
<proteinExistence type="predicted"/>
<comment type="subcellular location">
    <subcellularLocation>
        <location evidence="1">Membrane</location>
        <topology evidence="1">Multi-pass membrane protein</topology>
    </subcellularLocation>
</comment>
<keyword evidence="2 5" id="KW-0812">Transmembrane</keyword>
<evidence type="ECO:0000256" key="2">
    <source>
        <dbReference type="ARBA" id="ARBA00022692"/>
    </source>
</evidence>
<protein>
    <submittedName>
        <fullName evidence="6">Unannotated protein</fullName>
    </submittedName>
</protein>
<dbReference type="EMBL" id="CAEZUW010000076">
    <property type="protein sequence ID" value="CAB4613684.1"/>
    <property type="molecule type" value="Genomic_DNA"/>
</dbReference>
<gene>
    <name evidence="6" type="ORF">UFOPK1410_00937</name>
    <name evidence="7" type="ORF">UFOPK1855_00565</name>
</gene>
<dbReference type="Pfam" id="PF09685">
    <property type="entry name" value="MamF_MmsF"/>
    <property type="match status" value="1"/>
</dbReference>
<sequence>MAFCASCGNDYGQAASCPNCGTPQGYSATPTAGASSNTLAMWTHLGPLVVGLVGSFAIVPALLTWLPPLIIKQIRPNDEFLKRHANESLNFQLQWIIISLPLAAVLTLFTVFTLGFGALLVVPLVAVLGILLMIMMILAAVAASNGKEHKYPFMLFRLVKN</sequence>
<name>A0A6J6C4N1_9ZZZZ</name>
<keyword evidence="4 5" id="KW-0472">Membrane</keyword>
<evidence type="ECO:0000256" key="5">
    <source>
        <dbReference type="SAM" id="Phobius"/>
    </source>
</evidence>
<evidence type="ECO:0000256" key="3">
    <source>
        <dbReference type="ARBA" id="ARBA00022989"/>
    </source>
</evidence>
<accession>A0A6J6C4N1</accession>
<organism evidence="6">
    <name type="scientific">freshwater metagenome</name>
    <dbReference type="NCBI Taxonomy" id="449393"/>
    <lineage>
        <taxon>unclassified sequences</taxon>
        <taxon>metagenomes</taxon>
        <taxon>ecological metagenomes</taxon>
    </lineage>
</organism>
<dbReference type="EMBL" id="CAEZSH010000139">
    <property type="protein sequence ID" value="CAB4545493.1"/>
    <property type="molecule type" value="Genomic_DNA"/>
</dbReference>
<evidence type="ECO:0000313" key="6">
    <source>
        <dbReference type="EMBL" id="CAB4545493.1"/>
    </source>
</evidence>
<dbReference type="InterPro" id="IPR019109">
    <property type="entry name" value="MamF_MmsF"/>
</dbReference>
<feature type="transmembrane region" description="Helical" evidence="5">
    <location>
        <begin position="48"/>
        <end position="71"/>
    </location>
</feature>
<evidence type="ECO:0000256" key="1">
    <source>
        <dbReference type="ARBA" id="ARBA00004141"/>
    </source>
</evidence>
<feature type="transmembrane region" description="Helical" evidence="5">
    <location>
        <begin position="92"/>
        <end position="112"/>
    </location>
</feature>